<protein>
    <recommendedName>
        <fullName evidence="8">Penicillin-binding protein transpeptidase domain-containing protein</fullName>
    </recommendedName>
</protein>
<dbReference type="AlphaFoldDB" id="A0A1F5NBU4"/>
<accession>A0A1F5NBU4</accession>
<evidence type="ECO:0000313" key="6">
    <source>
        <dbReference type="EMBL" id="OGE75126.1"/>
    </source>
</evidence>
<gene>
    <name evidence="6" type="ORF">A3K06_02965</name>
</gene>
<dbReference type="SUPFAM" id="SSF56519">
    <property type="entry name" value="Penicillin binding protein dimerisation domain"/>
    <property type="match status" value="1"/>
</dbReference>
<comment type="subcellular location">
    <subcellularLocation>
        <location evidence="1">Membrane</location>
    </subcellularLocation>
</comment>
<dbReference type="Pfam" id="PF03717">
    <property type="entry name" value="PBP_dimer"/>
    <property type="match status" value="1"/>
</dbReference>
<comment type="caution">
    <text evidence="6">The sequence shown here is derived from an EMBL/GenBank/DDBJ whole genome shotgun (WGS) entry which is preliminary data.</text>
</comment>
<dbReference type="PANTHER" id="PTHR30627">
    <property type="entry name" value="PEPTIDOGLYCAN D,D-TRANSPEPTIDASE"/>
    <property type="match status" value="1"/>
</dbReference>
<feature type="domain" description="Penicillin-binding protein transpeptidase" evidence="4">
    <location>
        <begin position="254"/>
        <end position="563"/>
    </location>
</feature>
<dbReference type="InterPro" id="IPR012338">
    <property type="entry name" value="Beta-lactam/transpept-like"/>
</dbReference>
<keyword evidence="3" id="KW-1133">Transmembrane helix</keyword>
<dbReference type="InterPro" id="IPR050515">
    <property type="entry name" value="Beta-lactam/transpept"/>
</dbReference>
<keyword evidence="3" id="KW-0812">Transmembrane</keyword>
<organism evidence="6 7">
    <name type="scientific">Candidatus Doudnabacteria bacterium RIFCSPHIGHO2_01_52_17</name>
    <dbReference type="NCBI Taxonomy" id="1817820"/>
    <lineage>
        <taxon>Bacteria</taxon>
        <taxon>Candidatus Doudnaibacteriota</taxon>
    </lineage>
</organism>
<dbReference type="PANTHER" id="PTHR30627:SF1">
    <property type="entry name" value="PEPTIDOGLYCAN D,D-TRANSPEPTIDASE FTSI"/>
    <property type="match status" value="1"/>
</dbReference>
<dbReference type="GO" id="GO:0005886">
    <property type="term" value="C:plasma membrane"/>
    <property type="evidence" value="ECO:0007669"/>
    <property type="project" value="TreeGrafter"/>
</dbReference>
<dbReference type="EMBL" id="MFEG01000034">
    <property type="protein sequence ID" value="OGE75126.1"/>
    <property type="molecule type" value="Genomic_DNA"/>
</dbReference>
<evidence type="ECO:0000259" key="4">
    <source>
        <dbReference type="Pfam" id="PF00905"/>
    </source>
</evidence>
<feature type="domain" description="Penicillin-binding protein dimerisation" evidence="5">
    <location>
        <begin position="58"/>
        <end position="210"/>
    </location>
</feature>
<evidence type="ECO:0000313" key="7">
    <source>
        <dbReference type="Proteomes" id="UP000176547"/>
    </source>
</evidence>
<dbReference type="Gene3D" id="3.30.450.330">
    <property type="match status" value="1"/>
</dbReference>
<evidence type="ECO:0000256" key="2">
    <source>
        <dbReference type="ARBA" id="ARBA00023136"/>
    </source>
</evidence>
<dbReference type="Gene3D" id="3.90.1310.10">
    <property type="entry name" value="Penicillin-binding protein 2a (Domain 2)"/>
    <property type="match status" value="1"/>
</dbReference>
<dbReference type="InterPro" id="IPR036138">
    <property type="entry name" value="PBP_dimer_sf"/>
</dbReference>
<dbReference type="InterPro" id="IPR005311">
    <property type="entry name" value="PBP_dimer"/>
</dbReference>
<dbReference type="GO" id="GO:0008658">
    <property type="term" value="F:penicillin binding"/>
    <property type="evidence" value="ECO:0007669"/>
    <property type="project" value="InterPro"/>
</dbReference>
<dbReference type="Gene3D" id="3.40.710.10">
    <property type="entry name" value="DD-peptidase/beta-lactamase superfamily"/>
    <property type="match status" value="1"/>
</dbReference>
<sequence>MKKINNGNRQSFRPLFLFLFFMIFLAAILTRLFWLQVLAYDEYRDLAENQHQLSEILNPVRGEILMHEGLGVNLVPAVTNIEKNIVFAEPQNIADPQRIASALAPILALPQKEILDKVSDRSRRWIVLKKEVLESESQKVVALNLDGIGLEPQTFRSYPEHTFASQLLGFLGFREDQRVGQYGVEEYFEQELAGKPGKLVLDKDAAGRWITGGFRELEPAQNGADAVLTIDRAIQFKTEEILKTAVEDHQADSGSVVIMSPKTGAVLALANYPSFDPNDFNKVEDPSVFRNSIVSDAYEPGSVFKAITMAAGLDSGAVTPDETYVDTGSVTLDKFTIRNAQDKVYGQQTMTQVLEQSINTGAIHVLQETGYDTFLEYLQKFGFGSATGIHLPSEVSGDISNLTDRGGDVYNATASFGQGITVTSLQLAQALSAIANQGRLVPARIVDRLVYPDGATKEFPPQPGAQVISSKTAATLGAMLVSVVEKGHGKRAAVPGYYIGGKTGTAQIARTDGRGYDPDKTIGTFIGFGPVEDPQFVIVVKIVNPKTVQFAESTAAPTFGQIAQYLVNYLRIPPTR</sequence>
<evidence type="ECO:0000259" key="5">
    <source>
        <dbReference type="Pfam" id="PF03717"/>
    </source>
</evidence>
<dbReference type="GO" id="GO:0071555">
    <property type="term" value="P:cell wall organization"/>
    <property type="evidence" value="ECO:0007669"/>
    <property type="project" value="TreeGrafter"/>
</dbReference>
<evidence type="ECO:0008006" key="8">
    <source>
        <dbReference type="Google" id="ProtNLM"/>
    </source>
</evidence>
<dbReference type="SUPFAM" id="SSF56601">
    <property type="entry name" value="beta-lactamase/transpeptidase-like"/>
    <property type="match status" value="1"/>
</dbReference>
<dbReference type="Proteomes" id="UP000176547">
    <property type="component" value="Unassembled WGS sequence"/>
</dbReference>
<reference evidence="6 7" key="1">
    <citation type="journal article" date="2016" name="Nat. Commun.">
        <title>Thousands of microbial genomes shed light on interconnected biogeochemical processes in an aquifer system.</title>
        <authorList>
            <person name="Anantharaman K."/>
            <person name="Brown C.T."/>
            <person name="Hug L.A."/>
            <person name="Sharon I."/>
            <person name="Castelle C.J."/>
            <person name="Probst A.J."/>
            <person name="Thomas B.C."/>
            <person name="Singh A."/>
            <person name="Wilkins M.J."/>
            <person name="Karaoz U."/>
            <person name="Brodie E.L."/>
            <person name="Williams K.H."/>
            <person name="Hubbard S.S."/>
            <person name="Banfield J.F."/>
        </authorList>
    </citation>
    <scope>NUCLEOTIDE SEQUENCE [LARGE SCALE GENOMIC DNA]</scope>
</reference>
<dbReference type="Gene3D" id="1.10.150.770">
    <property type="match status" value="1"/>
</dbReference>
<evidence type="ECO:0000256" key="3">
    <source>
        <dbReference type="SAM" id="Phobius"/>
    </source>
</evidence>
<proteinExistence type="predicted"/>
<keyword evidence="2 3" id="KW-0472">Membrane</keyword>
<dbReference type="InterPro" id="IPR001460">
    <property type="entry name" value="PCN-bd_Tpept"/>
</dbReference>
<dbReference type="Pfam" id="PF00905">
    <property type="entry name" value="Transpeptidase"/>
    <property type="match status" value="1"/>
</dbReference>
<feature type="transmembrane region" description="Helical" evidence="3">
    <location>
        <begin position="12"/>
        <end position="34"/>
    </location>
</feature>
<name>A0A1F5NBU4_9BACT</name>
<evidence type="ECO:0000256" key="1">
    <source>
        <dbReference type="ARBA" id="ARBA00004370"/>
    </source>
</evidence>